<dbReference type="AlphaFoldDB" id="A0A9P8MCG3"/>
<evidence type="ECO:0000313" key="3">
    <source>
        <dbReference type="EMBL" id="KAH0598185.1"/>
    </source>
</evidence>
<reference evidence="3 4" key="1">
    <citation type="submission" date="2020-07" db="EMBL/GenBank/DDBJ databases">
        <title>Metarhizium humberi genome.</title>
        <authorList>
            <person name="Lysoe E."/>
        </authorList>
    </citation>
    <scope>NUCLEOTIDE SEQUENCE [LARGE SCALE GENOMIC DNA]</scope>
    <source>
        <strain evidence="3 4">ESALQ1638</strain>
    </source>
</reference>
<dbReference type="InterPro" id="IPR050466">
    <property type="entry name" value="Carboxylest/Gibb_receptor"/>
</dbReference>
<dbReference type="PANTHER" id="PTHR23024:SF584">
    <property type="entry name" value="FAMILY PROTEIN, PUTATIVE (AFU_ORTHOLOGUE AFUA_3G14530)-RELATED"/>
    <property type="match status" value="1"/>
</dbReference>
<accession>A0A9P8MCG3</accession>
<dbReference type="SUPFAM" id="SSF53474">
    <property type="entry name" value="alpha/beta-Hydrolases"/>
    <property type="match status" value="1"/>
</dbReference>
<dbReference type="InterPro" id="IPR029058">
    <property type="entry name" value="AB_hydrolase_fold"/>
</dbReference>
<name>A0A9P8MCG3_9HYPO</name>
<evidence type="ECO:0000259" key="2">
    <source>
        <dbReference type="Pfam" id="PF07859"/>
    </source>
</evidence>
<feature type="chain" id="PRO_5040501329" description="Alpha/beta hydrolase fold-3 domain-containing protein" evidence="1">
    <location>
        <begin position="16"/>
        <end position="543"/>
    </location>
</feature>
<dbReference type="EMBL" id="JACEFI010000005">
    <property type="protein sequence ID" value="KAH0598185.1"/>
    <property type="molecule type" value="Genomic_DNA"/>
</dbReference>
<dbReference type="InterPro" id="IPR013094">
    <property type="entry name" value="AB_hydrolase_3"/>
</dbReference>
<dbReference type="Proteomes" id="UP000764110">
    <property type="component" value="Unassembled WGS sequence"/>
</dbReference>
<dbReference type="Gene3D" id="3.40.50.1820">
    <property type="entry name" value="alpha/beta hydrolase"/>
    <property type="match status" value="1"/>
</dbReference>
<gene>
    <name evidence="3" type="ORF">MHUMG1_03478</name>
</gene>
<keyword evidence="1" id="KW-0732">Signal</keyword>
<feature type="signal peptide" evidence="1">
    <location>
        <begin position="1"/>
        <end position="15"/>
    </location>
</feature>
<dbReference type="Pfam" id="PF07859">
    <property type="entry name" value="Abhydrolase_3"/>
    <property type="match status" value="1"/>
</dbReference>
<evidence type="ECO:0000313" key="4">
    <source>
        <dbReference type="Proteomes" id="UP000764110"/>
    </source>
</evidence>
<keyword evidence="4" id="KW-1185">Reference proteome</keyword>
<feature type="domain" description="Alpha/beta hydrolase fold-3" evidence="2">
    <location>
        <begin position="295"/>
        <end position="508"/>
    </location>
</feature>
<proteinExistence type="predicted"/>
<evidence type="ECO:0000256" key="1">
    <source>
        <dbReference type="SAM" id="SignalP"/>
    </source>
</evidence>
<dbReference type="GO" id="GO:0016787">
    <property type="term" value="F:hydrolase activity"/>
    <property type="evidence" value="ECO:0007669"/>
    <property type="project" value="InterPro"/>
</dbReference>
<comment type="caution">
    <text evidence="3">The sequence shown here is derived from an EMBL/GenBank/DDBJ whole genome shotgun (WGS) entry which is preliminary data.</text>
</comment>
<dbReference type="PANTHER" id="PTHR23024">
    <property type="entry name" value="ARYLACETAMIDE DEACETYLASE"/>
    <property type="match status" value="1"/>
</dbReference>
<sequence>MKAAVVLSFVAAALAGAIEPREGHCGGDNCARQVTGTRDGLTAITSRKNDCSNFMKTTVVPEATTVTVTITVDADEPASVTKRDIEYRAATEAPTAVPAYASSCNNPGKYSSACSCWGITAVTVTAPVPTKTATVTSTADSCEDLVSGPGMLNQTLQVHLFIGDDPDTAPCGSAEHSTCGTQGLQGSSFMAHEHLVPIATLATIMMLSVFRIITTWYRPLLVALFNPSIPFHLRWRTLLLQPITLLTYSINALPYFFSRPFTVEYLPIFPSHAIRAIVFKHPGTGKGRSLRPLHVEIHGGSFIGGLAESNARFDERLAKETGAVVVSITYRFAPEHTFPCAIDDVDAAMKWIQEHAGSRWGADATLMTVSGFSCGGNLAMAATQQRNCQAPARTSFKAVVTFYGALDLRLEPGKKPKPVNYPKSDPLQFLLPLFDAYAQPARAKHMDDPRLNPVLARTETLPERVLLVVAAIDILYAEQMAFKERINKEAKRDVVETFVAQDGFHGYLEVPDAVVKKEVKNEAFTRAVEFLKRTYSLHGWDWA</sequence>
<organism evidence="3 4">
    <name type="scientific">Metarhizium humberi</name>
    <dbReference type="NCBI Taxonomy" id="2596975"/>
    <lineage>
        <taxon>Eukaryota</taxon>
        <taxon>Fungi</taxon>
        <taxon>Dikarya</taxon>
        <taxon>Ascomycota</taxon>
        <taxon>Pezizomycotina</taxon>
        <taxon>Sordariomycetes</taxon>
        <taxon>Hypocreomycetidae</taxon>
        <taxon>Hypocreales</taxon>
        <taxon>Clavicipitaceae</taxon>
        <taxon>Metarhizium</taxon>
    </lineage>
</organism>
<protein>
    <recommendedName>
        <fullName evidence="2">Alpha/beta hydrolase fold-3 domain-containing protein</fullName>
    </recommendedName>
</protein>